<evidence type="ECO:0000256" key="4">
    <source>
        <dbReference type="ARBA" id="ARBA00023004"/>
    </source>
</evidence>
<sequence>MLSAEALKEIDRAVAKYPADQKQSAVMAALAVAQSEKGWVSPEVMQFVAEYLEMPPVWVEEVATFYNMYDTKPVGRFKLSVCTNLPCALSGGDRAADYLKQKLGIGFNETTADGTFTLKEGECMGACGDAPVMIVNNTHMCSFMSNEKLDALIADLQSKAPTNGAGK</sequence>
<dbReference type="Pfam" id="PF01257">
    <property type="entry name" value="2Fe-2S_thioredx"/>
    <property type="match status" value="1"/>
</dbReference>
<feature type="binding site" evidence="8">
    <location>
        <position position="82"/>
    </location>
    <ligand>
        <name>[2Fe-2S] cluster</name>
        <dbReference type="ChEBI" id="CHEBI:190135"/>
    </ligand>
</feature>
<name>A0A1U9VKZ4_9RALS</name>
<dbReference type="FunFam" id="1.10.10.1590:FF:000001">
    <property type="entry name" value="NADH-quinone oxidoreductase subunit E"/>
    <property type="match status" value="1"/>
</dbReference>
<gene>
    <name evidence="9" type="ORF">B0B51_15815</name>
</gene>
<feature type="binding site" evidence="8">
    <location>
        <position position="87"/>
    </location>
    <ligand>
        <name>[2Fe-2S] cluster</name>
        <dbReference type="ChEBI" id="CHEBI:190135"/>
    </ligand>
</feature>
<dbReference type="InterPro" id="IPR041921">
    <property type="entry name" value="NuoE_N"/>
</dbReference>
<protein>
    <submittedName>
        <fullName evidence="9">NADH-quinone oxidoreductase subunit E</fullName>
    </submittedName>
</protein>
<dbReference type="NCBIfam" id="TIGR01958">
    <property type="entry name" value="nuoE_fam"/>
    <property type="match status" value="1"/>
</dbReference>
<proteinExistence type="inferred from homology"/>
<dbReference type="Gene3D" id="3.40.30.10">
    <property type="entry name" value="Glutaredoxin"/>
    <property type="match status" value="1"/>
</dbReference>
<reference evidence="9 10" key="1">
    <citation type="submission" date="2017-02" db="EMBL/GenBank/DDBJ databases">
        <title>Blood Disease Bacterium A2-HR MARDI.</title>
        <authorList>
            <person name="Badrun R."/>
            <person name="Abu Bakar N."/>
            <person name="Laboh R."/>
        </authorList>
    </citation>
    <scope>NUCLEOTIDE SEQUENCE [LARGE SCALE GENOMIC DNA]</scope>
    <source>
        <strain evidence="9 10">A2-HR MARDI</strain>
    </source>
</reference>
<dbReference type="NCBIfam" id="NF005723">
    <property type="entry name" value="PRK07539.1-3"/>
    <property type="match status" value="1"/>
</dbReference>
<evidence type="ECO:0000256" key="8">
    <source>
        <dbReference type="PIRSR" id="PIRSR000216-1"/>
    </source>
</evidence>
<dbReference type="InterPro" id="IPR036249">
    <property type="entry name" value="Thioredoxin-like_sf"/>
</dbReference>
<dbReference type="InterPro" id="IPR042128">
    <property type="entry name" value="NuoE_dom"/>
</dbReference>
<comment type="catalytic activity">
    <reaction evidence="7">
        <text>a quinone + NADH + 5 H(+)(in) = a quinol + NAD(+) + 4 H(+)(out)</text>
        <dbReference type="Rhea" id="RHEA:57888"/>
        <dbReference type="ChEBI" id="CHEBI:15378"/>
        <dbReference type="ChEBI" id="CHEBI:24646"/>
        <dbReference type="ChEBI" id="CHEBI:57540"/>
        <dbReference type="ChEBI" id="CHEBI:57945"/>
        <dbReference type="ChEBI" id="CHEBI:132124"/>
    </reaction>
</comment>
<evidence type="ECO:0000313" key="9">
    <source>
        <dbReference type="EMBL" id="AQW31246.1"/>
    </source>
</evidence>
<feature type="binding site" evidence="8">
    <location>
        <position position="127"/>
    </location>
    <ligand>
        <name>[2Fe-2S] cluster</name>
        <dbReference type="ChEBI" id="CHEBI:190135"/>
    </ligand>
</feature>
<dbReference type="PANTHER" id="PTHR10371:SF3">
    <property type="entry name" value="NADH DEHYDROGENASE [UBIQUINONE] FLAVOPROTEIN 2, MITOCHONDRIAL"/>
    <property type="match status" value="1"/>
</dbReference>
<evidence type="ECO:0000256" key="1">
    <source>
        <dbReference type="ARBA" id="ARBA00010643"/>
    </source>
</evidence>
<dbReference type="PROSITE" id="PS01099">
    <property type="entry name" value="COMPLEX1_24K"/>
    <property type="match status" value="1"/>
</dbReference>
<comment type="cofactor">
    <cofactor evidence="8">
        <name>[2Fe-2S] cluster</name>
        <dbReference type="ChEBI" id="CHEBI:190135"/>
    </cofactor>
    <text evidence="8">Binds 1 [2Fe-2S] cluster.</text>
</comment>
<dbReference type="AlphaFoldDB" id="A0A1U9VKZ4"/>
<dbReference type="EMBL" id="CP019911">
    <property type="protein sequence ID" value="AQW31246.1"/>
    <property type="molecule type" value="Genomic_DNA"/>
</dbReference>
<dbReference type="Proteomes" id="UP000189628">
    <property type="component" value="Chromosome"/>
</dbReference>
<keyword evidence="5 8" id="KW-0411">Iron-sulfur</keyword>
<evidence type="ECO:0000256" key="7">
    <source>
        <dbReference type="ARBA" id="ARBA00047712"/>
    </source>
</evidence>
<evidence type="ECO:0000256" key="3">
    <source>
        <dbReference type="ARBA" id="ARBA00022723"/>
    </source>
</evidence>
<dbReference type="SUPFAM" id="SSF52833">
    <property type="entry name" value="Thioredoxin-like"/>
    <property type="match status" value="1"/>
</dbReference>
<comment type="similarity">
    <text evidence="1">Belongs to the complex I 24 kDa subunit family.</text>
</comment>
<dbReference type="PANTHER" id="PTHR10371">
    <property type="entry name" value="NADH DEHYDROGENASE UBIQUINONE FLAVOPROTEIN 2, MITOCHONDRIAL"/>
    <property type="match status" value="1"/>
</dbReference>
<accession>A0A1U9VKZ4</accession>
<dbReference type="GO" id="GO:0003954">
    <property type="term" value="F:NADH dehydrogenase activity"/>
    <property type="evidence" value="ECO:0007669"/>
    <property type="project" value="TreeGrafter"/>
</dbReference>
<dbReference type="GO" id="GO:0051537">
    <property type="term" value="F:2 iron, 2 sulfur cluster binding"/>
    <property type="evidence" value="ECO:0007669"/>
    <property type="project" value="UniProtKB-KW"/>
</dbReference>
<dbReference type="Gene3D" id="1.10.10.1590">
    <property type="entry name" value="NADH-quinone oxidoreductase subunit E"/>
    <property type="match status" value="1"/>
</dbReference>
<keyword evidence="3 8" id="KW-0479">Metal-binding</keyword>
<dbReference type="GO" id="GO:0046872">
    <property type="term" value="F:metal ion binding"/>
    <property type="evidence" value="ECO:0007669"/>
    <property type="project" value="UniProtKB-KW"/>
</dbReference>
<feature type="binding site" evidence="8">
    <location>
        <position position="123"/>
    </location>
    <ligand>
        <name>[2Fe-2S] cluster</name>
        <dbReference type="ChEBI" id="CHEBI:190135"/>
    </ligand>
</feature>
<comment type="cofactor">
    <cofactor evidence="6">
        <name>[2Fe-2S] cluster</name>
        <dbReference type="ChEBI" id="CHEBI:190135"/>
    </cofactor>
</comment>
<dbReference type="PIRSF" id="PIRSF000216">
    <property type="entry name" value="NADH_DH_24kDa"/>
    <property type="match status" value="1"/>
</dbReference>
<keyword evidence="4 8" id="KW-0408">Iron</keyword>
<evidence type="ECO:0000256" key="2">
    <source>
        <dbReference type="ARBA" id="ARBA00022714"/>
    </source>
</evidence>
<dbReference type="InterPro" id="IPR002023">
    <property type="entry name" value="NuoE-like"/>
</dbReference>
<evidence type="ECO:0000313" key="10">
    <source>
        <dbReference type="Proteomes" id="UP000189628"/>
    </source>
</evidence>
<dbReference type="RefSeq" id="WP_013212061.1">
    <property type="nucleotide sequence ID" value="NZ_CP019911.1"/>
</dbReference>
<evidence type="ECO:0000256" key="5">
    <source>
        <dbReference type="ARBA" id="ARBA00023014"/>
    </source>
</evidence>
<evidence type="ECO:0000256" key="6">
    <source>
        <dbReference type="ARBA" id="ARBA00034078"/>
    </source>
</evidence>
<keyword evidence="2 8" id="KW-0001">2Fe-2S</keyword>
<dbReference type="CDD" id="cd03064">
    <property type="entry name" value="TRX_Fd_NuoE"/>
    <property type="match status" value="1"/>
</dbReference>
<dbReference type="GeneID" id="97320713"/>
<organism evidence="9 10">
    <name type="scientific">blood disease bacterium A2-HR MARDI</name>
    <dbReference type="NCBI Taxonomy" id="1944648"/>
    <lineage>
        <taxon>Bacteria</taxon>
        <taxon>Pseudomonadati</taxon>
        <taxon>Pseudomonadota</taxon>
        <taxon>Betaproteobacteria</taxon>
        <taxon>Burkholderiales</taxon>
        <taxon>Burkholderiaceae</taxon>
        <taxon>Ralstonia</taxon>
        <taxon>Ralstonia solanacearum species complex</taxon>
    </lineage>
</organism>